<evidence type="ECO:0000313" key="6">
    <source>
        <dbReference type="RefSeq" id="XP_022245789.1"/>
    </source>
</evidence>
<organism evidence="5 6">
    <name type="scientific">Limulus polyphemus</name>
    <name type="common">Atlantic horseshoe crab</name>
    <dbReference type="NCBI Taxonomy" id="6850"/>
    <lineage>
        <taxon>Eukaryota</taxon>
        <taxon>Metazoa</taxon>
        <taxon>Ecdysozoa</taxon>
        <taxon>Arthropoda</taxon>
        <taxon>Chelicerata</taxon>
        <taxon>Merostomata</taxon>
        <taxon>Xiphosura</taxon>
        <taxon>Limulidae</taxon>
        <taxon>Limulus</taxon>
    </lineage>
</organism>
<keyword evidence="2" id="KW-0597">Phosphoprotein</keyword>
<dbReference type="RefSeq" id="XP_022245789.1">
    <property type="nucleotide sequence ID" value="XM_022390081.1"/>
</dbReference>
<accession>A0ABM1SQ83</accession>
<reference evidence="6" key="1">
    <citation type="submission" date="2025-08" db="UniProtKB">
        <authorList>
            <consortium name="RefSeq"/>
        </authorList>
    </citation>
    <scope>IDENTIFICATION</scope>
    <source>
        <tissue evidence="6">Muscle</tissue>
    </source>
</reference>
<dbReference type="PANTHER" id="PTHR12394">
    <property type="entry name" value="ZYGIN"/>
    <property type="match status" value="1"/>
</dbReference>
<keyword evidence="3" id="KW-0175">Coiled coil</keyword>
<dbReference type="GeneID" id="106462749"/>
<evidence type="ECO:0000256" key="4">
    <source>
        <dbReference type="SAM" id="MobiDB-lite"/>
    </source>
</evidence>
<evidence type="ECO:0000256" key="3">
    <source>
        <dbReference type="ARBA" id="ARBA00023054"/>
    </source>
</evidence>
<feature type="region of interest" description="Disordered" evidence="4">
    <location>
        <begin position="186"/>
        <end position="210"/>
    </location>
</feature>
<evidence type="ECO:0000256" key="1">
    <source>
        <dbReference type="ARBA" id="ARBA00006788"/>
    </source>
</evidence>
<evidence type="ECO:0000313" key="5">
    <source>
        <dbReference type="Proteomes" id="UP000694941"/>
    </source>
</evidence>
<gene>
    <name evidence="6" type="primary">LOC106462749</name>
</gene>
<evidence type="ECO:0000256" key="2">
    <source>
        <dbReference type="ARBA" id="ARBA00022553"/>
    </source>
</evidence>
<dbReference type="InterPro" id="IPR011680">
    <property type="entry name" value="FEZ"/>
</dbReference>
<proteinExistence type="inferred from homology"/>
<comment type="similarity">
    <text evidence="1">Belongs to the zygin family.</text>
</comment>
<keyword evidence="5" id="KW-1185">Reference proteome</keyword>
<name>A0ABM1SQ83_LIMPO</name>
<dbReference type="PANTHER" id="PTHR12394:SF12">
    <property type="entry name" value="LD08195P"/>
    <property type="match status" value="1"/>
</dbReference>
<dbReference type="Proteomes" id="UP000694941">
    <property type="component" value="Unplaced"/>
</dbReference>
<dbReference type="Pfam" id="PF07763">
    <property type="entry name" value="FEZ"/>
    <property type="match status" value="1"/>
</dbReference>
<sequence>MAELRIEAPLAKTEDYFDFSEFQSSEDFENYNKNSFSSPETIDNSFAENFKDTFSESLEDLVNTFDDKITKCFYNYDEKVEKYAPVQVRTQEEIMNECQMWWTITGNYGNILPIDWSKSYARKIQLPVLNLNEKKDTDFENELDVSEDEELAKDLDMHSLIYNSMCQEPIVTAEQVLEEIDEIMQQESPSNEGTFSDESPEEPKESSKAAISSLISDGKLKTLTISQLNGVLLELETLIKNHSETLVQQLALRDELEFEKELKNTFISFLLGIQNKRRQYHMDKKKGRTVGSNGMEPKYLTTVIPYNAEQGPPSNRSLQVLIKILQAINDDSPMVPILLTDYILKVLCPT</sequence>
<protein>
    <submittedName>
        <fullName evidence="6">Fasciculation and elongation protein zeta-2-like</fullName>
    </submittedName>
</protein>